<protein>
    <submittedName>
        <fullName evidence="5">CSON006410 protein</fullName>
    </submittedName>
</protein>
<gene>
    <name evidence="5" type="primary">CSON006410</name>
</gene>
<comment type="similarity">
    <text evidence="2">Belongs to the eukaryotic/archaeal RNase P protein component 3 family.</text>
</comment>
<dbReference type="PANTHER" id="PTHR13031:SF0">
    <property type="entry name" value="RIBONUCLEASE P PROTEIN SUBUNIT P30"/>
    <property type="match status" value="1"/>
</dbReference>
<evidence type="ECO:0000313" key="5">
    <source>
        <dbReference type="EMBL" id="SSX22240.1"/>
    </source>
</evidence>
<dbReference type="GO" id="GO:0005655">
    <property type="term" value="C:nucleolar ribonuclease P complex"/>
    <property type="evidence" value="ECO:0007669"/>
    <property type="project" value="TreeGrafter"/>
</dbReference>
<feature type="compositionally biased region" description="Acidic residues" evidence="4">
    <location>
        <begin position="257"/>
        <end position="269"/>
    </location>
</feature>
<dbReference type="PANTHER" id="PTHR13031">
    <property type="entry name" value="RIBONUCLEASE P SUBUNIT P30"/>
    <property type="match status" value="1"/>
</dbReference>
<comment type="subcellular location">
    <subcellularLocation>
        <location evidence="1">Nucleus</location>
    </subcellularLocation>
</comment>
<dbReference type="EMBL" id="UFQT01000240">
    <property type="protein sequence ID" value="SSX22240.1"/>
    <property type="molecule type" value="Genomic_DNA"/>
</dbReference>
<name>A0A336LWP6_CULSO</name>
<dbReference type="OMA" id="AEMNIRH"/>
<dbReference type="VEuPathDB" id="VectorBase:CSON006410"/>
<evidence type="ECO:0000256" key="2">
    <source>
        <dbReference type="ARBA" id="ARBA00007331"/>
    </source>
</evidence>
<dbReference type="AlphaFoldDB" id="A0A336LWP6"/>
<dbReference type="Pfam" id="PF01876">
    <property type="entry name" value="RNase_P_p30"/>
    <property type="match status" value="1"/>
</dbReference>
<evidence type="ECO:0000256" key="1">
    <source>
        <dbReference type="ARBA" id="ARBA00004123"/>
    </source>
</evidence>
<reference evidence="5" key="1">
    <citation type="submission" date="2018-07" db="EMBL/GenBank/DDBJ databases">
        <authorList>
            <person name="Quirk P.G."/>
            <person name="Krulwich T.A."/>
        </authorList>
    </citation>
    <scope>NUCLEOTIDE SEQUENCE</scope>
</reference>
<dbReference type="InterPro" id="IPR002738">
    <property type="entry name" value="RNase_P_p30"/>
</dbReference>
<proteinExistence type="inferred from homology"/>
<dbReference type="Gene3D" id="3.20.20.140">
    <property type="entry name" value="Metal-dependent hydrolases"/>
    <property type="match status" value="1"/>
</dbReference>
<organism evidence="5">
    <name type="scientific">Culicoides sonorensis</name>
    <name type="common">Biting midge</name>
    <dbReference type="NCBI Taxonomy" id="179676"/>
    <lineage>
        <taxon>Eukaryota</taxon>
        <taxon>Metazoa</taxon>
        <taxon>Ecdysozoa</taxon>
        <taxon>Arthropoda</taxon>
        <taxon>Hexapoda</taxon>
        <taxon>Insecta</taxon>
        <taxon>Pterygota</taxon>
        <taxon>Neoptera</taxon>
        <taxon>Endopterygota</taxon>
        <taxon>Diptera</taxon>
        <taxon>Nematocera</taxon>
        <taxon>Chironomoidea</taxon>
        <taxon>Ceratopogonidae</taxon>
        <taxon>Ceratopogoninae</taxon>
        <taxon>Culicoides</taxon>
        <taxon>Monoculicoides</taxon>
    </lineage>
</organism>
<feature type="compositionally biased region" description="Basic and acidic residues" evidence="4">
    <location>
        <begin position="270"/>
        <end position="281"/>
    </location>
</feature>
<dbReference type="GO" id="GO:0008033">
    <property type="term" value="P:tRNA processing"/>
    <property type="evidence" value="ECO:0007669"/>
    <property type="project" value="UniProtKB-KW"/>
</dbReference>
<sequence length="296" mass="33941">MEPITGFCDLCISNYKDLKEVTLMLRDLVELGYRNVAIEQIYNDTTTDTKTKKFDPIPPPLDMKLFEEFKGKLRIFNRITIIFSENSVSLVTNKSQNLRKYHLFAVVPTTDNALIYACQAMNCDLISYNSETIRVKIARKHYFEACSRNIYFEIKYAPCIVDSNDRKSTISKAQKYKALGKSRNIIMSSGATERFQLRSPYDVAHLGWIFGLSEEQAKDAVCGKARQLLIRAETRRCGSAIVYVRRIKELGVGNENDISDTSEEEMEDESNNKSEESKNDDDQVMTETPSKKQRVE</sequence>
<evidence type="ECO:0000256" key="3">
    <source>
        <dbReference type="ARBA" id="ARBA00022694"/>
    </source>
</evidence>
<accession>A0A336LWP6</accession>
<feature type="region of interest" description="Disordered" evidence="4">
    <location>
        <begin position="255"/>
        <end position="296"/>
    </location>
</feature>
<dbReference type="SUPFAM" id="SSF89550">
    <property type="entry name" value="PHP domain-like"/>
    <property type="match status" value="1"/>
</dbReference>
<evidence type="ECO:0000256" key="4">
    <source>
        <dbReference type="SAM" id="MobiDB-lite"/>
    </source>
</evidence>
<keyword evidence="3" id="KW-0819">tRNA processing</keyword>
<dbReference type="InterPro" id="IPR016195">
    <property type="entry name" value="Pol/histidinol_Pase-like"/>
</dbReference>
<dbReference type="GO" id="GO:0003723">
    <property type="term" value="F:RNA binding"/>
    <property type="evidence" value="ECO:0007669"/>
    <property type="project" value="TreeGrafter"/>
</dbReference>